<dbReference type="InterPro" id="IPR019711">
    <property type="entry name" value="ATP_synth_F0_suH"/>
</dbReference>
<dbReference type="OrthoDB" id="274752at2759"/>
<gene>
    <name evidence="2" type="ORF">CTheo_1290</name>
</gene>
<dbReference type="PANTHER" id="PTHR28207:SF1">
    <property type="entry name" value="ATP SYNTHASE SUBUNIT H, MITOCHONDRIAL"/>
    <property type="match status" value="1"/>
</dbReference>
<feature type="compositionally biased region" description="Low complexity" evidence="1">
    <location>
        <begin position="84"/>
        <end position="103"/>
    </location>
</feature>
<sequence>MSAFARQSLTACRRAHRVVQFSTSAVARKDLVQDMYLRELKAYKAPVKAKDAHVGAVKSFQSPKAPTPPPAPTDLATELAAYDATEPTLAETSTTPTPAAQAQGDVGSAEAFLHFLEQDHPKADAHH</sequence>
<evidence type="ECO:0000313" key="2">
    <source>
        <dbReference type="EMBL" id="KAB5595212.1"/>
    </source>
</evidence>
<keyword evidence="3" id="KW-1185">Reference proteome</keyword>
<evidence type="ECO:0000256" key="1">
    <source>
        <dbReference type="SAM" id="MobiDB-lite"/>
    </source>
</evidence>
<dbReference type="Pfam" id="PF10775">
    <property type="entry name" value="ATP_sub_h"/>
    <property type="match status" value="1"/>
</dbReference>
<reference evidence="2 3" key="1">
    <citation type="journal article" date="2019" name="Fungal Biol. Biotechnol.">
        <title>Draft genome sequence of fastidious pathogen Ceratobasidium theobromae, which causes vascular-streak dieback in Theobroma cacao.</title>
        <authorList>
            <person name="Ali S.S."/>
            <person name="Asman A."/>
            <person name="Shao J."/>
            <person name="Firmansyah A.P."/>
            <person name="Susilo A.W."/>
            <person name="Rosmana A."/>
            <person name="McMahon P."/>
            <person name="Junaid M."/>
            <person name="Guest D."/>
            <person name="Kheng T.Y."/>
            <person name="Meinhardt L.W."/>
            <person name="Bailey B.A."/>
        </authorList>
    </citation>
    <scope>NUCLEOTIDE SEQUENCE [LARGE SCALE GENOMIC DNA]</scope>
    <source>
        <strain evidence="2 3">CT2</strain>
    </source>
</reference>
<dbReference type="PANTHER" id="PTHR28207">
    <property type="entry name" value="ATP SYNTHASE SUBUNIT H, MITOCHONDRIAL"/>
    <property type="match status" value="1"/>
</dbReference>
<proteinExistence type="predicted"/>
<dbReference type="Proteomes" id="UP000383932">
    <property type="component" value="Unassembled WGS sequence"/>
</dbReference>
<dbReference type="EMBL" id="SSOP01000011">
    <property type="protein sequence ID" value="KAB5595212.1"/>
    <property type="molecule type" value="Genomic_DNA"/>
</dbReference>
<accession>A0A5N5QTY1</accession>
<evidence type="ECO:0000313" key="3">
    <source>
        <dbReference type="Proteomes" id="UP000383932"/>
    </source>
</evidence>
<comment type="caution">
    <text evidence="2">The sequence shown here is derived from an EMBL/GenBank/DDBJ whole genome shotgun (WGS) entry which is preliminary data.</text>
</comment>
<organism evidence="2 3">
    <name type="scientific">Ceratobasidium theobromae</name>
    <dbReference type="NCBI Taxonomy" id="1582974"/>
    <lineage>
        <taxon>Eukaryota</taxon>
        <taxon>Fungi</taxon>
        <taxon>Dikarya</taxon>
        <taxon>Basidiomycota</taxon>
        <taxon>Agaricomycotina</taxon>
        <taxon>Agaricomycetes</taxon>
        <taxon>Cantharellales</taxon>
        <taxon>Ceratobasidiaceae</taxon>
        <taxon>Ceratobasidium</taxon>
    </lineage>
</organism>
<feature type="region of interest" description="Disordered" evidence="1">
    <location>
        <begin position="84"/>
        <end position="106"/>
    </location>
</feature>
<dbReference type="AlphaFoldDB" id="A0A5N5QTY1"/>
<protein>
    <submittedName>
        <fullName evidence="2">ATP synthase complex subunit H</fullName>
    </submittedName>
</protein>
<dbReference type="GO" id="GO:0046933">
    <property type="term" value="F:proton-transporting ATP synthase activity, rotational mechanism"/>
    <property type="evidence" value="ECO:0007669"/>
    <property type="project" value="TreeGrafter"/>
</dbReference>
<name>A0A5N5QTY1_9AGAM</name>